<comment type="caution">
    <text evidence="1">The sequence shown here is derived from an EMBL/GenBank/DDBJ whole genome shotgun (WGS) entry which is preliminary data.</text>
</comment>
<name>A0A4Z0RBQ9_9FIRM</name>
<dbReference type="Proteomes" id="UP000298460">
    <property type="component" value="Unassembled WGS sequence"/>
</dbReference>
<evidence type="ECO:0000313" key="2">
    <source>
        <dbReference type="Proteomes" id="UP000298460"/>
    </source>
</evidence>
<accession>A0A4Z0RBQ9</accession>
<dbReference type="RefSeq" id="WP_135544830.1">
    <property type="nucleotide sequence ID" value="NZ_SPQQ01000001.1"/>
</dbReference>
<gene>
    <name evidence="1" type="ORF">E4K67_02605</name>
</gene>
<reference evidence="1 2" key="1">
    <citation type="submission" date="2019-03" db="EMBL/GenBank/DDBJ databases">
        <title>Draft Genome Sequence of Desulfosporosinus fructosivorans Strain 63.6F, Isolated from Marine Sediment in the Baltic Sea.</title>
        <authorList>
            <person name="Hausmann B."/>
            <person name="Vandieken V."/>
            <person name="Pjevac P."/>
            <person name="Schreck K."/>
            <person name="Herbold C.W."/>
            <person name="Loy A."/>
        </authorList>
    </citation>
    <scope>NUCLEOTIDE SEQUENCE [LARGE SCALE GENOMIC DNA]</scope>
    <source>
        <strain evidence="1 2">63.6F</strain>
    </source>
</reference>
<dbReference type="EMBL" id="SPQQ01000001">
    <property type="protein sequence ID" value="TGE39894.1"/>
    <property type="molecule type" value="Genomic_DNA"/>
</dbReference>
<keyword evidence="2" id="KW-1185">Reference proteome</keyword>
<dbReference type="AlphaFoldDB" id="A0A4Z0RBQ9"/>
<protein>
    <submittedName>
        <fullName evidence="1">Uncharacterized protein</fullName>
    </submittedName>
</protein>
<proteinExistence type="predicted"/>
<organism evidence="1 2">
    <name type="scientific">Desulfosporosinus fructosivorans</name>
    <dbReference type="NCBI Taxonomy" id="2018669"/>
    <lineage>
        <taxon>Bacteria</taxon>
        <taxon>Bacillati</taxon>
        <taxon>Bacillota</taxon>
        <taxon>Clostridia</taxon>
        <taxon>Eubacteriales</taxon>
        <taxon>Desulfitobacteriaceae</taxon>
        <taxon>Desulfosporosinus</taxon>
    </lineage>
</organism>
<evidence type="ECO:0000313" key="1">
    <source>
        <dbReference type="EMBL" id="TGE39894.1"/>
    </source>
</evidence>
<sequence length="80" mass="9101">MMIGYFSVILSKGKTIAVFDTSVNLLEFHSDQQIVAKLINAINETNEFVKNVDFGDNYWGLMSELYLSNPAYIEVTDNLF</sequence>